<dbReference type="Proteomes" id="UP001556367">
    <property type="component" value="Unassembled WGS sequence"/>
</dbReference>
<gene>
    <name evidence="1" type="ORF">HGRIS_008711</name>
</gene>
<comment type="caution">
    <text evidence="1">The sequence shown here is derived from an EMBL/GenBank/DDBJ whole genome shotgun (WGS) entry which is preliminary data.</text>
</comment>
<protein>
    <submittedName>
        <fullName evidence="1">Uncharacterized protein</fullName>
    </submittedName>
</protein>
<keyword evidence="2" id="KW-1185">Reference proteome</keyword>
<dbReference type="EMBL" id="JASNQZ010000011">
    <property type="protein sequence ID" value="KAL0952075.1"/>
    <property type="molecule type" value="Genomic_DNA"/>
</dbReference>
<organism evidence="1 2">
    <name type="scientific">Hohenbuehelia grisea</name>
    <dbReference type="NCBI Taxonomy" id="104357"/>
    <lineage>
        <taxon>Eukaryota</taxon>
        <taxon>Fungi</taxon>
        <taxon>Dikarya</taxon>
        <taxon>Basidiomycota</taxon>
        <taxon>Agaricomycotina</taxon>
        <taxon>Agaricomycetes</taxon>
        <taxon>Agaricomycetidae</taxon>
        <taxon>Agaricales</taxon>
        <taxon>Pleurotineae</taxon>
        <taxon>Pleurotaceae</taxon>
        <taxon>Hohenbuehelia</taxon>
    </lineage>
</organism>
<reference evidence="2" key="1">
    <citation type="submission" date="2024-06" db="EMBL/GenBank/DDBJ databases">
        <title>Multi-omics analyses provide insights into the biosynthesis of the anticancer antibiotic pleurotin in Hohenbuehelia grisea.</title>
        <authorList>
            <person name="Weaver J.A."/>
            <person name="Alberti F."/>
        </authorList>
    </citation>
    <scope>NUCLEOTIDE SEQUENCE [LARGE SCALE GENOMIC DNA]</scope>
    <source>
        <strain evidence="2">T-177</strain>
    </source>
</reference>
<accession>A0ABR3JAA5</accession>
<evidence type="ECO:0000313" key="1">
    <source>
        <dbReference type="EMBL" id="KAL0952075.1"/>
    </source>
</evidence>
<evidence type="ECO:0000313" key="2">
    <source>
        <dbReference type="Proteomes" id="UP001556367"/>
    </source>
</evidence>
<name>A0ABR3JAA5_9AGAR</name>
<sequence>MASSVFRQSYRPSACNVADVPVNPSFNFNFPPEIECEIFRISARAHGEIGQRLLLVSRVVKAWVEPILYEMAWFGSTSAVTEAVIAKCGEPFWAFIKILAIGFGVDYEKAAEIMPLCTSIVGLAVWVTDLLRLPTLRDSEKTPHRLSLNLSLTTICHPTILPDFSWPLFSRITHLEFVEPWDRCSSCAGWELNLTHLAYKFDSEPEEILRNAAHISHVLETCRFLQVFALMNRSHAQHADEEMRIVEDPRAVLMPQPYDVRQLWETQWYGVHDFWTEAEEIVRLQRTRFK</sequence>
<proteinExistence type="predicted"/>